<accession>A0ABS6AMH5</accession>
<evidence type="ECO:0000256" key="2">
    <source>
        <dbReference type="SAM" id="Phobius"/>
    </source>
</evidence>
<evidence type="ECO:0000313" key="3">
    <source>
        <dbReference type="EMBL" id="MBU3031793.1"/>
    </source>
</evidence>
<keyword evidence="2" id="KW-1133">Transmembrane helix</keyword>
<gene>
    <name evidence="3" type="ORF">KNW02_16935</name>
</gene>
<name>A0ABS6AMH5_9RHOB</name>
<feature type="region of interest" description="Disordered" evidence="1">
    <location>
        <begin position="98"/>
        <end position="128"/>
    </location>
</feature>
<protein>
    <submittedName>
        <fullName evidence="3">TMEM43 family protein</fullName>
    </submittedName>
</protein>
<dbReference type="RefSeq" id="WP_216034413.1">
    <property type="nucleotide sequence ID" value="NZ_JAHKNG010000041.1"/>
</dbReference>
<evidence type="ECO:0000256" key="1">
    <source>
        <dbReference type="SAM" id="MobiDB-lite"/>
    </source>
</evidence>
<dbReference type="EMBL" id="JAHKNG010000041">
    <property type="protein sequence ID" value="MBU3031793.1"/>
    <property type="molecule type" value="Genomic_DNA"/>
</dbReference>
<sequence length="128" mass="13077">MMTWVQRAVGAVFVIGLVALVAAVVTLVQRAEGVPPLPVYTGLLGAVVLILLAGACLALISIAISARRGAEALRRIAAQGGGLAAPVAAPARPFTGMSLREVANQPEPEPAAPARPQRPSGRTLVAER</sequence>
<organism evidence="3 4">
    <name type="scientific">Paracoccus marinaquae</name>
    <dbReference type="NCBI Taxonomy" id="2841926"/>
    <lineage>
        <taxon>Bacteria</taxon>
        <taxon>Pseudomonadati</taxon>
        <taxon>Pseudomonadota</taxon>
        <taxon>Alphaproteobacteria</taxon>
        <taxon>Rhodobacterales</taxon>
        <taxon>Paracoccaceae</taxon>
        <taxon>Paracoccus</taxon>
    </lineage>
</organism>
<comment type="caution">
    <text evidence="3">The sequence shown here is derived from an EMBL/GenBank/DDBJ whole genome shotgun (WGS) entry which is preliminary data.</text>
</comment>
<keyword evidence="4" id="KW-1185">Reference proteome</keyword>
<proteinExistence type="predicted"/>
<reference evidence="3" key="1">
    <citation type="submission" date="2021-06" db="EMBL/GenBank/DDBJ databases">
        <title>Paracoccus bacterium XHP0099 sp. nov., isolated from the surface waters of the Yellow Sea.</title>
        <authorList>
            <person name="Xue H."/>
            <person name="Zhang D."/>
        </authorList>
    </citation>
    <scope>NUCLEOTIDE SEQUENCE</scope>
    <source>
        <strain evidence="3">XHP0099</strain>
    </source>
</reference>
<dbReference type="Proteomes" id="UP001166191">
    <property type="component" value="Unassembled WGS sequence"/>
</dbReference>
<keyword evidence="2" id="KW-0812">Transmembrane</keyword>
<keyword evidence="2" id="KW-0472">Membrane</keyword>
<evidence type="ECO:0000313" key="4">
    <source>
        <dbReference type="Proteomes" id="UP001166191"/>
    </source>
</evidence>
<feature type="transmembrane region" description="Helical" evidence="2">
    <location>
        <begin position="40"/>
        <end position="66"/>
    </location>
</feature>